<gene>
    <name evidence="1" type="ORF">NC799_00220</name>
</gene>
<keyword evidence="2" id="KW-1185">Reference proteome</keyword>
<dbReference type="Pfam" id="PF08807">
    <property type="entry name" value="DUF1798"/>
    <property type="match status" value="1"/>
</dbReference>
<dbReference type="InterPro" id="IPR014913">
    <property type="entry name" value="YppE-like"/>
</dbReference>
<evidence type="ECO:0000313" key="1">
    <source>
        <dbReference type="EMBL" id="MDC3415338.1"/>
    </source>
</evidence>
<reference evidence="1" key="1">
    <citation type="submission" date="2022-06" db="EMBL/GenBank/DDBJ databases">
        <title>Aquibacillus sp. a new bacterium isolated from soil saline samples.</title>
        <authorList>
            <person name="Galisteo C."/>
            <person name="De La Haba R."/>
            <person name="Sanchez-Porro C."/>
            <person name="Ventosa A."/>
        </authorList>
    </citation>
    <scope>NUCLEOTIDE SEQUENCE</scope>
    <source>
        <strain evidence="1">3ASR75-54</strain>
    </source>
</reference>
<accession>A0A9X3WBF4</accession>
<dbReference type="RefSeq" id="WP_272444766.1">
    <property type="nucleotide sequence ID" value="NZ_JAMQKC010000001.1"/>
</dbReference>
<protein>
    <submittedName>
        <fullName evidence="1">YppE family protein</fullName>
    </submittedName>
</protein>
<dbReference type="Proteomes" id="UP001145069">
    <property type="component" value="Unassembled WGS sequence"/>
</dbReference>
<dbReference type="SUPFAM" id="SSF140415">
    <property type="entry name" value="YppE-like"/>
    <property type="match status" value="1"/>
</dbReference>
<dbReference type="AlphaFoldDB" id="A0A9X3WBF4"/>
<dbReference type="Gene3D" id="1.20.120.440">
    <property type="entry name" value="YppE-like"/>
    <property type="match status" value="1"/>
</dbReference>
<name>A0A9X3WBF4_9BACI</name>
<dbReference type="EMBL" id="JAMQKC010000001">
    <property type="protein sequence ID" value="MDC3415338.1"/>
    <property type="molecule type" value="Genomic_DNA"/>
</dbReference>
<evidence type="ECO:0000313" key="2">
    <source>
        <dbReference type="Proteomes" id="UP001145069"/>
    </source>
</evidence>
<proteinExistence type="predicted"/>
<sequence>MDFLALTNELERTFAQLKDKYLTSEKPLDKRDQAFFNYVKEETTPLYKMIQQWETLAETFVKRREVGVHPQQVVSTKENLELLLLHSYYIDVKRKRYMELYQSIQYVFDLLRKSS</sequence>
<organism evidence="1 2">
    <name type="scientific">Aquibacillus salsiterrae</name>
    <dbReference type="NCBI Taxonomy" id="2950439"/>
    <lineage>
        <taxon>Bacteria</taxon>
        <taxon>Bacillati</taxon>
        <taxon>Bacillota</taxon>
        <taxon>Bacilli</taxon>
        <taxon>Bacillales</taxon>
        <taxon>Bacillaceae</taxon>
        <taxon>Aquibacillus</taxon>
    </lineage>
</organism>
<dbReference type="InterPro" id="IPR023351">
    <property type="entry name" value="YppE-like_sf"/>
</dbReference>
<comment type="caution">
    <text evidence="1">The sequence shown here is derived from an EMBL/GenBank/DDBJ whole genome shotgun (WGS) entry which is preliminary data.</text>
</comment>